<evidence type="ECO:0000313" key="4">
    <source>
        <dbReference type="Proteomes" id="UP000297753"/>
    </source>
</evidence>
<accession>A0A4Y8WKB7</accession>
<comment type="caution">
    <text evidence="3">The sequence shown here is derived from an EMBL/GenBank/DDBJ whole genome shotgun (WGS) entry which is preliminary data.</text>
</comment>
<evidence type="ECO:0000313" key="3">
    <source>
        <dbReference type="EMBL" id="TFH93410.1"/>
    </source>
</evidence>
<dbReference type="Pfam" id="PF20249">
    <property type="entry name" value="VasX_N"/>
    <property type="match status" value="1"/>
</dbReference>
<dbReference type="OrthoDB" id="6339140at2"/>
<dbReference type="Proteomes" id="UP000297753">
    <property type="component" value="Unassembled WGS sequence"/>
</dbReference>
<dbReference type="RefSeq" id="WP_134833671.1">
    <property type="nucleotide sequence ID" value="NZ_SATR01000001.1"/>
</dbReference>
<dbReference type="EMBL" id="SATR01000001">
    <property type="protein sequence ID" value="TFH93410.1"/>
    <property type="molecule type" value="Genomic_DNA"/>
</dbReference>
<dbReference type="AlphaFoldDB" id="A0A4Y8WKB7"/>
<reference evidence="3 4" key="1">
    <citation type="submission" date="2019-01" db="EMBL/GenBank/DDBJ databases">
        <title>Vibrio BEI176 sp. nov, a marine bacterium isolated from China: eastern marignal seas.</title>
        <authorList>
            <person name="Li B."/>
        </authorList>
    </citation>
    <scope>NUCLEOTIDE SEQUENCE [LARGE SCALE GENOMIC DNA]</scope>
    <source>
        <strain evidence="3 4">BEI176</strain>
    </source>
</reference>
<sequence>MSNPNDDAKTGQTKDAQDPAGTCSLKKSKIQLVPVRYGLVETLSAKEHTKLPFETHSKPLGIRLLRDGWLYILVDTDSQWILHEYRVEAGKITKLLWQDAEVNSDERTNSIGDANLVFERCDVIYCSYSELQWTAKKCSQVIGSDKDRLRFTQKVNLSSFDATNGGKDLLTSKQASEVIAECSEQLGTPNNDVEYKPYEWEHKSLFKETDFTAINSSVLAEYQEDHLYLVLNDDIGVLRDLASYQGLVAKSLEDWQSDEQQYQKYVEGCYIETQLQISPEKVDALAAMLGNEKFSNELNSSQKESVVAWIQEYDDKYHDFSRPSVGKKYRLMEQALGLEKMEKYKDLIHDIQEQFANDLYGVPVWKIWNGSNGKQGIKGVINQAEMESFLKQEREKLAYWDERLNAISQDRIELFPRFYSAAWYFDSTTDSQLEELLAAEYSCIQDICWNDTASQLVAEKLEEMPWVATYRALFTKSAVEYDKLTEAIGKKINEAKLIAKYQKDLAEINAIGVSLNNIINEQLGSHESIQTNGTLSSYSQLIDSTFIPANTIGLTNTIDTFFQKISYVQEFNPHEVLRSYTGAAWLGVLKAYRNSDITLGFASEEELHKFNSLTKQATKIRNENTSLKNTMRQVWAEHRKKGRTGQPDLYELKESHKANQLELSKLETKIHSSISPLGDGPEKAGFYIKGLTEAQKLDVKVLASDYRSIKSVNVLNSLKVWDGLGAMIAGFAVYNAISIYNRQLSASTQNINYTLLFKETTTALSAIFGFVQGVREGYDKAALNNVSHSKSKLLYGATLGRWSATLGSIAYFFGLSASATKTYQSGLLLSEAIKKGDIASSLKYGTDVMAETTMTLVNGAGFVRATKVGWAVMNTDKAARAAIWAMNSDRLLSIGLRVNMIGLIVSAVQLGVTAGYNYFSLSDYMQWFKDSSWGDTPKNNSLGISNEKLAKISSKPTMSIKQLPLGNALLLTMPGITINELDDAGIEIAVYWLEDQQRNNWRPWTEAAGQQWVCLSSLNEALEIGIPIFSREANAHHGIGIELRYLPTPDSTSKSVVRYQTTSLNRLGLLNEVSMLKAKNIIQDNLLPLTTDQLKLQGV</sequence>
<feature type="region of interest" description="Disordered" evidence="1">
    <location>
        <begin position="1"/>
        <end position="21"/>
    </location>
</feature>
<protein>
    <submittedName>
        <fullName evidence="3">Zinc ABC transporter permease</fullName>
    </submittedName>
</protein>
<name>A0A4Y8WKB7_9VIBR</name>
<proteinExistence type="predicted"/>
<dbReference type="CDD" id="cd20708">
    <property type="entry name" value="MIX_IV"/>
    <property type="match status" value="1"/>
</dbReference>
<keyword evidence="4" id="KW-1185">Reference proteome</keyword>
<organism evidence="3 4">
    <name type="scientific">Vibrio ouci</name>
    <dbReference type="NCBI Taxonomy" id="2499078"/>
    <lineage>
        <taxon>Bacteria</taxon>
        <taxon>Pseudomonadati</taxon>
        <taxon>Pseudomonadota</taxon>
        <taxon>Gammaproteobacteria</taxon>
        <taxon>Vibrionales</taxon>
        <taxon>Vibrionaceae</taxon>
        <taxon>Vibrio</taxon>
    </lineage>
</organism>
<gene>
    <name evidence="3" type="ORF">ELS82_00185</name>
</gene>
<feature type="compositionally biased region" description="Polar residues" evidence="1">
    <location>
        <begin position="1"/>
        <end position="14"/>
    </location>
</feature>
<feature type="domain" description="Toxin VasX N-terminal region" evidence="2">
    <location>
        <begin position="23"/>
        <end position="161"/>
    </location>
</feature>
<dbReference type="InterPro" id="IPR046864">
    <property type="entry name" value="VasX_N"/>
</dbReference>
<evidence type="ECO:0000256" key="1">
    <source>
        <dbReference type="SAM" id="MobiDB-lite"/>
    </source>
</evidence>
<evidence type="ECO:0000259" key="2">
    <source>
        <dbReference type="Pfam" id="PF20249"/>
    </source>
</evidence>